<dbReference type="SUPFAM" id="SSF52210">
    <property type="entry name" value="Succinyl-CoA synthetase domains"/>
    <property type="match status" value="2"/>
</dbReference>
<dbReference type="SUPFAM" id="SSF51735">
    <property type="entry name" value="NAD(P)-binding Rossmann-fold domains"/>
    <property type="match status" value="1"/>
</dbReference>
<dbReference type="Gene3D" id="3.40.50.261">
    <property type="entry name" value="Succinyl-CoA synthetase domains"/>
    <property type="match status" value="2"/>
</dbReference>
<dbReference type="Gene3D" id="3.30.470.20">
    <property type="entry name" value="ATP-grasp fold, B domain"/>
    <property type="match status" value="1"/>
</dbReference>
<sequence>MQNYDAFSHAKTTANIDFDAITEIFTQAHSEGRSSLYEHEVYRVMESIGSETPPQVKLIPRGTRPSDDELMSIPGKKVVLKIVSPTIVHKTEVGGVRIVEREPSKIRSAWRRMMYEVPEKYARWIERHPDAAPEEYAGLSGTALEEAISLDLKGVLLVQFMPPDSDAFGNELIVGIRRTREFGMVLSAGLGGTDAELYAERFKKNQAIVAASTKLTDGETFFSYFRQTISFEKLAGRTRGQERIVSDDQLLECFDACILLANYYSPINPDAPFIIDEFEINPFAFTDFLMVPLDGLCRFSLPEKGVTPRPVAKIKNLLHPETIGIIGVSASRENFGRIILRNVLAEGFPKEQVRIIREGCDEIEGVRCIPSVDTDGKLDMLVMAVPAQHIPAIVDEVIQKDAANSVMLIAGGLGETEDSQERAKQVIAEINKAHESKDGGPVFIGANCMGIVSRPGGYNTWFIPENKFPRNGLGTPRRAALVSQSGAFMLFGLSRYPHLSPNYMISMGNQTDLTLGDMVTYLKDDENVDVIAVYAEGFNDLDGLAFCRSVREAVLAGKEVVFYKAGRTPEGKSATSGHTASLAGDYMVAESCVRQAGAVVAQTVEQFQDLFMLAETLHSKKVEGNRIGAISGAGFEAVSMADSIDVGTFTMKLAPFSDKAANKFRALLKEKRLESLVSISNPMDVTPAGDDELHVEVAKIMLDEPTVDAVVLALTPLSPMMQSLDIEKGDPFSMHNEKSILSRALELAKQSDKPLVCASDGGVLFEPMREALNEAGVPVFQTADRAVAALARYVQSRLHAKSIRCGGCGIR</sequence>
<evidence type="ECO:0000259" key="1">
    <source>
        <dbReference type="SMART" id="SM00881"/>
    </source>
</evidence>
<dbReference type="SMART" id="SM00881">
    <property type="entry name" value="CoA_binding"/>
    <property type="match status" value="1"/>
</dbReference>
<protein>
    <submittedName>
        <fullName evidence="2">Acyl-CoA synthetase (NDP forming)</fullName>
    </submittedName>
</protein>
<evidence type="ECO:0000313" key="2">
    <source>
        <dbReference type="EMBL" id="SIO14037.1"/>
    </source>
</evidence>
<dbReference type="InterPro" id="IPR016102">
    <property type="entry name" value="Succinyl-CoA_synth-like"/>
</dbReference>
<gene>
    <name evidence="2" type="ORF">SAMN02745161_1970</name>
</gene>
<dbReference type="InterPro" id="IPR003781">
    <property type="entry name" value="CoA-bd"/>
</dbReference>
<dbReference type="Gene3D" id="3.30.1490.20">
    <property type="entry name" value="ATP-grasp fold, A domain"/>
    <property type="match status" value="1"/>
</dbReference>
<dbReference type="OrthoDB" id="9807426at2"/>
<dbReference type="InterPro" id="IPR036291">
    <property type="entry name" value="NAD(P)-bd_dom_sf"/>
</dbReference>
<dbReference type="Pfam" id="PF13549">
    <property type="entry name" value="ATP-grasp_5"/>
    <property type="match status" value="2"/>
</dbReference>
<feature type="domain" description="CoA-binding" evidence="1">
    <location>
        <begin position="317"/>
        <end position="413"/>
    </location>
</feature>
<organism evidence="2 3">
    <name type="scientific">Halodesulfovibrio marinisediminis DSM 17456</name>
    <dbReference type="NCBI Taxonomy" id="1121457"/>
    <lineage>
        <taxon>Bacteria</taxon>
        <taxon>Pseudomonadati</taxon>
        <taxon>Thermodesulfobacteriota</taxon>
        <taxon>Desulfovibrionia</taxon>
        <taxon>Desulfovibrionales</taxon>
        <taxon>Desulfovibrionaceae</taxon>
        <taxon>Halodesulfovibrio</taxon>
    </lineage>
</organism>
<dbReference type="STRING" id="1121457.SAMN02745161_1970"/>
<dbReference type="SUPFAM" id="SSF56059">
    <property type="entry name" value="Glutathione synthetase ATP-binding domain-like"/>
    <property type="match status" value="1"/>
</dbReference>
<keyword evidence="3" id="KW-1185">Reference proteome</keyword>
<dbReference type="Gene3D" id="3.40.50.720">
    <property type="entry name" value="NAD(P)-binding Rossmann-like Domain"/>
    <property type="match status" value="1"/>
</dbReference>
<accession>A0A1N6H2Y1</accession>
<dbReference type="InterPro" id="IPR013815">
    <property type="entry name" value="ATP_grasp_subdomain_1"/>
</dbReference>
<dbReference type="GO" id="GO:0005524">
    <property type="term" value="F:ATP binding"/>
    <property type="evidence" value="ECO:0007669"/>
    <property type="project" value="InterPro"/>
</dbReference>
<dbReference type="PANTHER" id="PTHR42793:SF1">
    <property type="entry name" value="PEPTIDYL-LYSINE N-ACETYLTRANSFERASE PATZ"/>
    <property type="match status" value="1"/>
</dbReference>
<dbReference type="Pfam" id="PF13380">
    <property type="entry name" value="CoA_binding_2"/>
    <property type="match status" value="1"/>
</dbReference>
<dbReference type="RefSeq" id="WP_074216754.1">
    <property type="nucleotide sequence ID" value="NZ_FSRG01000005.1"/>
</dbReference>
<proteinExistence type="predicted"/>
<reference evidence="3" key="1">
    <citation type="submission" date="2016-11" db="EMBL/GenBank/DDBJ databases">
        <authorList>
            <person name="Varghese N."/>
            <person name="Submissions S."/>
        </authorList>
    </citation>
    <scope>NUCLEOTIDE SEQUENCE [LARGE SCALE GENOMIC DNA]</scope>
    <source>
        <strain evidence="3">DSM 17456</strain>
    </source>
</reference>
<dbReference type="Proteomes" id="UP000184694">
    <property type="component" value="Unassembled WGS sequence"/>
</dbReference>
<dbReference type="Pfam" id="PF13607">
    <property type="entry name" value="Succ_CoA_lig"/>
    <property type="match status" value="1"/>
</dbReference>
<dbReference type="AlphaFoldDB" id="A0A1N6H2Y1"/>
<dbReference type="InterPro" id="IPR032875">
    <property type="entry name" value="Succ_CoA_lig_flav_dom"/>
</dbReference>
<dbReference type="EMBL" id="FSRG01000005">
    <property type="protein sequence ID" value="SIO14037.1"/>
    <property type="molecule type" value="Genomic_DNA"/>
</dbReference>
<evidence type="ECO:0000313" key="3">
    <source>
        <dbReference type="Proteomes" id="UP000184694"/>
    </source>
</evidence>
<name>A0A1N6H2Y1_9BACT</name>
<dbReference type="PANTHER" id="PTHR42793">
    <property type="entry name" value="COA BINDING DOMAIN CONTAINING PROTEIN"/>
    <property type="match status" value="1"/>
</dbReference>